<evidence type="ECO:0000313" key="2">
    <source>
        <dbReference type="Proteomes" id="UP000247755"/>
    </source>
</evidence>
<comment type="caution">
    <text evidence="1">The sequence shown here is derived from an EMBL/GenBank/DDBJ whole genome shotgun (WGS) entry which is preliminary data.</text>
</comment>
<reference evidence="1 2" key="1">
    <citation type="submission" date="2018-05" db="EMBL/GenBank/DDBJ databases">
        <title>Comparative genomics of bacterial root endophytes of switchgrass collected from native prairies over two seasons.</title>
        <authorList>
            <person name="Tang Y."/>
        </authorList>
    </citation>
    <scope>NUCLEOTIDE SEQUENCE [LARGE SCALE GENOMIC DNA]</scope>
    <source>
        <strain evidence="1 2">NFIX32</strain>
    </source>
</reference>
<accession>A0A318IKI4</accession>
<dbReference type="AlphaFoldDB" id="A0A318IKI4"/>
<gene>
    <name evidence="1" type="ORF">NA66_100876</name>
</gene>
<sequence length="32" mass="3445">MQLKWLEDFVEFAGAAAARVCPPGLTSRLPGL</sequence>
<evidence type="ECO:0000313" key="1">
    <source>
        <dbReference type="EMBL" id="PXX34766.1"/>
    </source>
</evidence>
<organism evidence="1 2">
    <name type="scientific">Burkholderia pyrrocinia</name>
    <name type="common">Pseudomonas pyrrocinia</name>
    <dbReference type="NCBI Taxonomy" id="60550"/>
    <lineage>
        <taxon>Bacteria</taxon>
        <taxon>Pseudomonadati</taxon>
        <taxon>Pseudomonadota</taxon>
        <taxon>Betaproteobacteria</taxon>
        <taxon>Burkholderiales</taxon>
        <taxon>Burkholderiaceae</taxon>
        <taxon>Burkholderia</taxon>
        <taxon>Burkholderia cepacia complex</taxon>
    </lineage>
</organism>
<protein>
    <submittedName>
        <fullName evidence="1">Uncharacterized protein</fullName>
    </submittedName>
</protein>
<dbReference type="Proteomes" id="UP000247755">
    <property type="component" value="Unassembled WGS sequence"/>
</dbReference>
<name>A0A318IKI4_BURPY</name>
<dbReference type="EMBL" id="QJJY01000008">
    <property type="protein sequence ID" value="PXX34766.1"/>
    <property type="molecule type" value="Genomic_DNA"/>
</dbReference>
<proteinExistence type="predicted"/>